<keyword evidence="2" id="KW-1185">Reference proteome</keyword>
<dbReference type="EMBL" id="LWDG02000542">
    <property type="protein sequence ID" value="KAE8264384.1"/>
    <property type="molecule type" value="Genomic_DNA"/>
</dbReference>
<accession>A0A8X7N1N3</accession>
<dbReference type="Proteomes" id="UP000078113">
    <property type="component" value="Unassembled WGS sequence"/>
</dbReference>
<evidence type="ECO:0000313" key="1">
    <source>
        <dbReference type="EMBL" id="KAE8264384.1"/>
    </source>
</evidence>
<proteinExistence type="predicted"/>
<name>A0A8X7N1N3_9BASI</name>
<sequence>MPSPLPVSRRSSLAVVLLAFFILAFTFVLATPLIPWTTSRPYTLARPAANTWDPPAMRSTEEASTAIPVIAKFASERPGSAYLRSLGVIASLTRTALAVTAQPASVSLLKSTNVVMAPTTATTATAQFAFITARTGKTNASVAASASPSSPAPAPKTVIARKATASTTSAAEVLKESMQSATWMRSASSVL</sequence>
<comment type="caution">
    <text evidence="1">The sequence shown here is derived from an EMBL/GenBank/DDBJ whole genome shotgun (WGS) entry which is preliminary data.</text>
</comment>
<dbReference type="AlphaFoldDB" id="A0A8X7N1N3"/>
<protein>
    <submittedName>
        <fullName evidence="1">Uncharacterized protein</fullName>
    </submittedName>
</protein>
<reference evidence="1" key="1">
    <citation type="submission" date="2016-04" db="EMBL/GenBank/DDBJ databases">
        <authorList>
            <person name="Nguyen H.D."/>
            <person name="Samba Siva P."/>
            <person name="Cullis J."/>
            <person name="Levesque C.A."/>
            <person name="Hambleton S."/>
        </authorList>
    </citation>
    <scope>NUCLEOTIDE SEQUENCE</scope>
    <source>
        <strain evidence="1">DAOMC 236422</strain>
    </source>
</reference>
<organism evidence="1 2">
    <name type="scientific">Tilletia walkeri</name>
    <dbReference type="NCBI Taxonomy" id="117179"/>
    <lineage>
        <taxon>Eukaryota</taxon>
        <taxon>Fungi</taxon>
        <taxon>Dikarya</taxon>
        <taxon>Basidiomycota</taxon>
        <taxon>Ustilaginomycotina</taxon>
        <taxon>Exobasidiomycetes</taxon>
        <taxon>Tilletiales</taxon>
        <taxon>Tilletiaceae</taxon>
        <taxon>Tilletia</taxon>
    </lineage>
</organism>
<reference evidence="1" key="2">
    <citation type="journal article" date="2019" name="IMA Fungus">
        <title>Genome sequencing and comparison of five Tilletia species to identify candidate genes for the detection of regulated species infecting wheat.</title>
        <authorList>
            <person name="Nguyen H.D.T."/>
            <person name="Sultana T."/>
            <person name="Kesanakurti P."/>
            <person name="Hambleton S."/>
        </authorList>
    </citation>
    <scope>NUCLEOTIDE SEQUENCE</scope>
    <source>
        <strain evidence="1">DAOMC 236422</strain>
    </source>
</reference>
<gene>
    <name evidence="1" type="ORF">A4X09_0g6978</name>
</gene>
<evidence type="ECO:0000313" key="2">
    <source>
        <dbReference type="Proteomes" id="UP000078113"/>
    </source>
</evidence>